<reference evidence="6" key="2">
    <citation type="submission" date="2025-08" db="UniProtKB">
        <authorList>
            <consortium name="Ensembl"/>
        </authorList>
    </citation>
    <scope>IDENTIFICATION</scope>
</reference>
<dbReference type="Ensembl" id="ENSAOCT00000014962.2">
    <property type="protein sequence ID" value="ENSAOCP00000000422.2"/>
    <property type="gene ID" value="ENSAOCG00000003253.2"/>
</dbReference>
<proteinExistence type="inferred from homology"/>
<keyword evidence="4" id="KW-0027">Amidation</keyword>
<dbReference type="GO" id="GO:0043005">
    <property type="term" value="C:neuron projection"/>
    <property type="evidence" value="ECO:0007669"/>
    <property type="project" value="TreeGrafter"/>
</dbReference>
<evidence type="ECO:0000313" key="7">
    <source>
        <dbReference type="Proteomes" id="UP001501940"/>
    </source>
</evidence>
<evidence type="ECO:0000256" key="1">
    <source>
        <dbReference type="ARBA" id="ARBA00004613"/>
    </source>
</evidence>
<organism evidence="6 7">
    <name type="scientific">Amphiprion ocellaris</name>
    <name type="common">Clown anemonefish</name>
    <dbReference type="NCBI Taxonomy" id="80972"/>
    <lineage>
        <taxon>Eukaryota</taxon>
        <taxon>Metazoa</taxon>
        <taxon>Chordata</taxon>
        <taxon>Craniata</taxon>
        <taxon>Vertebrata</taxon>
        <taxon>Euteleostomi</taxon>
        <taxon>Actinopterygii</taxon>
        <taxon>Neopterygii</taxon>
        <taxon>Teleostei</taxon>
        <taxon>Neoteleostei</taxon>
        <taxon>Acanthomorphata</taxon>
        <taxon>Ovalentaria</taxon>
        <taxon>Pomacentridae</taxon>
        <taxon>Amphiprion</taxon>
    </lineage>
</organism>
<dbReference type="AlphaFoldDB" id="A0A3Q1AHD4"/>
<dbReference type="GO" id="GO:0007218">
    <property type="term" value="P:neuropeptide signaling pathway"/>
    <property type="evidence" value="ECO:0007669"/>
    <property type="project" value="InterPro"/>
</dbReference>
<reference evidence="6" key="3">
    <citation type="submission" date="2025-09" db="UniProtKB">
        <authorList>
            <consortium name="Ensembl"/>
        </authorList>
    </citation>
    <scope>IDENTIFICATION</scope>
</reference>
<sequence>LKSPNCRGLLSSFILISYITMTTSMTLDLTELRNKVSKLKVNPRGNLWATGHFMGKKSVVDDLFMESGFENVNSLTEDRDVRPLYQVRDLQALLIQMLKTAQQKQREQKQDMLVVYYHCYYCCCCHVMFVFVHFTTIIASIIAILNIVLIIVVFFLYKFCLFIVFSHSFRKRGDPA</sequence>
<keyword evidence="5" id="KW-1133">Transmembrane helix</keyword>
<evidence type="ECO:0000313" key="6">
    <source>
        <dbReference type="Ensembl" id="ENSAOCP00000000422.2"/>
    </source>
</evidence>
<feature type="transmembrane region" description="Helical" evidence="5">
    <location>
        <begin position="113"/>
        <end position="131"/>
    </location>
</feature>
<evidence type="ECO:0000256" key="5">
    <source>
        <dbReference type="SAM" id="Phobius"/>
    </source>
</evidence>
<name>A0A3Q1AHD4_AMPOC</name>
<dbReference type="PANTHER" id="PTHR16866">
    <property type="entry name" value="GASTRIN-RELEASING PEPTIDE"/>
    <property type="match status" value="1"/>
</dbReference>
<evidence type="ECO:0000256" key="4">
    <source>
        <dbReference type="ARBA" id="ARBA00022815"/>
    </source>
</evidence>
<dbReference type="GO" id="GO:0005184">
    <property type="term" value="F:neuropeptide hormone activity"/>
    <property type="evidence" value="ECO:0007669"/>
    <property type="project" value="TreeGrafter"/>
</dbReference>
<dbReference type="Pfam" id="PF02044">
    <property type="entry name" value="Bombesin"/>
    <property type="match status" value="1"/>
</dbReference>
<comment type="subcellular location">
    <subcellularLocation>
        <location evidence="1">Secreted</location>
    </subcellularLocation>
</comment>
<accession>A0A3Q1AHD4</accession>
<keyword evidence="7" id="KW-1185">Reference proteome</keyword>
<dbReference type="GO" id="GO:0031710">
    <property type="term" value="F:neuromedin B receptor binding"/>
    <property type="evidence" value="ECO:0007669"/>
    <property type="project" value="TreeGrafter"/>
</dbReference>
<dbReference type="GO" id="GO:0005576">
    <property type="term" value="C:extracellular region"/>
    <property type="evidence" value="ECO:0007669"/>
    <property type="project" value="UniProtKB-SubCell"/>
</dbReference>
<dbReference type="GeneTree" id="ENSGT00940000172424"/>
<dbReference type="PROSITE" id="PS00257">
    <property type="entry name" value="BOMBESIN"/>
    <property type="match status" value="1"/>
</dbReference>
<dbReference type="OMA" id="EFNICRG"/>
<keyword evidence="3" id="KW-0964">Secreted</keyword>
<dbReference type="PANTHER" id="PTHR16866:SF3">
    <property type="entry name" value="NEUROMEDIN-B"/>
    <property type="match status" value="1"/>
</dbReference>
<keyword evidence="5" id="KW-0472">Membrane</keyword>
<dbReference type="STRING" id="80972.ENSAOCP00000000422"/>
<comment type="similarity">
    <text evidence="2">Belongs to the bombesin/neuromedin-B/ranatensin family.</text>
</comment>
<feature type="transmembrane region" description="Helical" evidence="5">
    <location>
        <begin position="12"/>
        <end position="30"/>
    </location>
</feature>
<feature type="transmembrane region" description="Helical" evidence="5">
    <location>
        <begin position="137"/>
        <end position="165"/>
    </location>
</feature>
<protein>
    <recommendedName>
        <fullName evidence="8">Neuromedin Bb</fullName>
    </recommendedName>
</protein>
<dbReference type="Proteomes" id="UP001501940">
    <property type="component" value="Chromosome 3"/>
</dbReference>
<dbReference type="InterPro" id="IPR000874">
    <property type="entry name" value="Bombesin"/>
</dbReference>
<reference evidence="6 7" key="1">
    <citation type="submission" date="2022-01" db="EMBL/GenBank/DDBJ databases">
        <title>A chromosome-scale genome assembly of the false clownfish, Amphiprion ocellaris.</title>
        <authorList>
            <person name="Ryu T."/>
        </authorList>
    </citation>
    <scope>NUCLEOTIDE SEQUENCE [LARGE SCALE GENOMIC DNA]</scope>
</reference>
<evidence type="ECO:0000256" key="3">
    <source>
        <dbReference type="ARBA" id="ARBA00022525"/>
    </source>
</evidence>
<evidence type="ECO:0000256" key="2">
    <source>
        <dbReference type="ARBA" id="ARBA00010012"/>
    </source>
</evidence>
<keyword evidence="5" id="KW-0812">Transmembrane</keyword>
<dbReference type="GO" id="GO:0046887">
    <property type="term" value="P:positive regulation of hormone secretion"/>
    <property type="evidence" value="ECO:0007669"/>
    <property type="project" value="TreeGrafter"/>
</dbReference>
<evidence type="ECO:0008006" key="8">
    <source>
        <dbReference type="Google" id="ProtNLM"/>
    </source>
</evidence>